<evidence type="ECO:0000256" key="2">
    <source>
        <dbReference type="ARBA" id="ARBA00022729"/>
    </source>
</evidence>
<sequence length="381" mass="41476">MLLNEELIKNSEIMNFKIYKLGGLGIVLGLLIFSCGKKSPDSENPTENGFDKSAMLANYADNVIVPAYLGLQQQLSPLEVAINAFLASPTQANQDLAKAAFKLAYQKFERVSSIQFGPGNTYLQNNFLNTLPAEPENDNNAGINAIENNAATGNYNLTLNSTTNQQGFPALDYLLFAPDAIQKLSAAGSEKRKKYVQDVVARMKDITGHIVTDWQGTYRATFVANTKTDVGSPIGSMVERFANEMDKMKGPRIGWPFGKQSGGLIFPEKCEGYYSGISLSLAIENITGLKEMYTGGGNGKGISDYLIALKKEQLNKDVLKQFDLVIADLNAIPNPLSASLNNQKPLVETAYKDIQILLTLIKTDVASATGVRITYQDSDGD</sequence>
<dbReference type="InterPro" id="IPR018976">
    <property type="entry name" value="Imelysin-like"/>
</dbReference>
<reference evidence="5" key="1">
    <citation type="journal article" date="2019" name="Int. J. Syst. Evol. Microbiol.">
        <title>The Global Catalogue of Microorganisms (GCM) 10K type strain sequencing project: providing services to taxonomists for standard genome sequencing and annotation.</title>
        <authorList>
            <consortium name="The Broad Institute Genomics Platform"/>
            <consortium name="The Broad Institute Genome Sequencing Center for Infectious Disease"/>
            <person name="Wu L."/>
            <person name="Ma J."/>
        </authorList>
    </citation>
    <scope>NUCLEOTIDE SEQUENCE [LARGE SCALE GENOMIC DNA]</scope>
    <source>
        <strain evidence="5">JCM 17626</strain>
    </source>
</reference>
<comment type="subcellular location">
    <subcellularLocation>
        <location evidence="1">Cell envelope</location>
    </subcellularLocation>
</comment>
<dbReference type="Proteomes" id="UP001501772">
    <property type="component" value="Unassembled WGS sequence"/>
</dbReference>
<keyword evidence="5" id="KW-1185">Reference proteome</keyword>
<dbReference type="InterPro" id="IPR038352">
    <property type="entry name" value="Imelysin_sf"/>
</dbReference>
<evidence type="ECO:0000313" key="4">
    <source>
        <dbReference type="EMBL" id="GAA4214098.1"/>
    </source>
</evidence>
<name>A0ABP8BQL6_9SPHI</name>
<dbReference type="EMBL" id="BAABBY010000018">
    <property type="protein sequence ID" value="GAA4214098.1"/>
    <property type="molecule type" value="Genomic_DNA"/>
</dbReference>
<evidence type="ECO:0000259" key="3">
    <source>
        <dbReference type="Pfam" id="PF09375"/>
    </source>
</evidence>
<feature type="domain" description="Imelysin-like" evidence="3">
    <location>
        <begin position="64"/>
        <end position="352"/>
    </location>
</feature>
<gene>
    <name evidence="4" type="ORF">GCM10022289_47190</name>
</gene>
<dbReference type="Gene3D" id="1.20.1420.20">
    <property type="entry name" value="M75 peptidase, HXXE motif"/>
    <property type="match status" value="1"/>
</dbReference>
<dbReference type="InterPro" id="IPR034984">
    <property type="entry name" value="Imelysin-like_IPPA"/>
</dbReference>
<comment type="caution">
    <text evidence="4">The sequence shown here is derived from an EMBL/GenBank/DDBJ whole genome shotgun (WGS) entry which is preliminary data.</text>
</comment>
<protein>
    <submittedName>
        <fullName evidence="4">Imelysin family protein</fullName>
    </submittedName>
</protein>
<evidence type="ECO:0000256" key="1">
    <source>
        <dbReference type="ARBA" id="ARBA00004196"/>
    </source>
</evidence>
<proteinExistence type="predicted"/>
<dbReference type="CDD" id="cd14659">
    <property type="entry name" value="Imelysin-like_IPPA"/>
    <property type="match status" value="1"/>
</dbReference>
<keyword evidence="2" id="KW-0732">Signal</keyword>
<accession>A0ABP8BQL6</accession>
<dbReference type="Pfam" id="PF09375">
    <property type="entry name" value="Peptidase_M75"/>
    <property type="match status" value="1"/>
</dbReference>
<organism evidence="4 5">
    <name type="scientific">Pedobacter jeongneungensis</name>
    <dbReference type="NCBI Taxonomy" id="947309"/>
    <lineage>
        <taxon>Bacteria</taxon>
        <taxon>Pseudomonadati</taxon>
        <taxon>Bacteroidota</taxon>
        <taxon>Sphingobacteriia</taxon>
        <taxon>Sphingobacteriales</taxon>
        <taxon>Sphingobacteriaceae</taxon>
        <taxon>Pedobacter</taxon>
    </lineage>
</organism>
<evidence type="ECO:0000313" key="5">
    <source>
        <dbReference type="Proteomes" id="UP001501772"/>
    </source>
</evidence>